<name>A0A1R0KEV5_9PSEU</name>
<dbReference type="Proteomes" id="UP000187486">
    <property type="component" value="Unassembled WGS sequence"/>
</dbReference>
<proteinExistence type="predicted"/>
<protein>
    <submittedName>
        <fullName evidence="1">Uncharacterized protein</fullName>
    </submittedName>
</protein>
<comment type="caution">
    <text evidence="1">The sequence shown here is derived from an EMBL/GenBank/DDBJ whole genome shotgun (WGS) entry which is preliminary data.</text>
</comment>
<sequence>MITTSPAPDLDYDLARLARMVRAAPGILDALTWWAGFPLHTQQATEPVTEALDHADAPLLDLPPGTPVLRRTTRLTAAMTTPILIAATVTELVAEPALRLDVTARRALHDGGQLIESLIDGLHRAAYLVTRPQIGHHYDEDGTTPVIISRAVLSAAGRPVALTTETVRRQLLTRRAPGVLPHYAAHLPTPTQAAR</sequence>
<accession>A0A1R0KEV5</accession>
<evidence type="ECO:0000313" key="1">
    <source>
        <dbReference type="EMBL" id="OLZ43612.1"/>
    </source>
</evidence>
<dbReference type="AlphaFoldDB" id="A0A1R0KEV5"/>
<evidence type="ECO:0000313" key="2">
    <source>
        <dbReference type="Proteomes" id="UP000187486"/>
    </source>
</evidence>
<dbReference type="STRING" id="76021.BS329_38815"/>
<dbReference type="EMBL" id="MQUQ01000031">
    <property type="protein sequence ID" value="OLZ43612.1"/>
    <property type="molecule type" value="Genomic_DNA"/>
</dbReference>
<keyword evidence="2" id="KW-1185">Reference proteome</keyword>
<dbReference type="OrthoDB" id="3693502at2"/>
<gene>
    <name evidence="1" type="ORF">BS329_38815</name>
</gene>
<organism evidence="1 2">
    <name type="scientific">Amycolatopsis coloradensis</name>
    <dbReference type="NCBI Taxonomy" id="76021"/>
    <lineage>
        <taxon>Bacteria</taxon>
        <taxon>Bacillati</taxon>
        <taxon>Actinomycetota</taxon>
        <taxon>Actinomycetes</taxon>
        <taxon>Pseudonocardiales</taxon>
        <taxon>Pseudonocardiaceae</taxon>
        <taxon>Amycolatopsis</taxon>
    </lineage>
</organism>
<reference evidence="1 2" key="1">
    <citation type="submission" date="2016-01" db="EMBL/GenBank/DDBJ databases">
        <title>Amycolatopsis coloradensis genome sequencing and assembly.</title>
        <authorList>
            <person name="Mayilraj S."/>
        </authorList>
    </citation>
    <scope>NUCLEOTIDE SEQUENCE [LARGE SCALE GENOMIC DNA]</scope>
    <source>
        <strain evidence="1 2">DSM 44225</strain>
    </source>
</reference>
<dbReference type="RefSeq" id="WP_076168258.1">
    <property type="nucleotide sequence ID" value="NZ_JBEZVB010000047.1"/>
</dbReference>